<evidence type="ECO:0000256" key="4">
    <source>
        <dbReference type="ARBA" id="ARBA00022695"/>
    </source>
</evidence>
<dbReference type="KEGG" id="slim:SCL_0177"/>
<dbReference type="InterPro" id="IPR050219">
    <property type="entry name" value="DnaG_primase"/>
</dbReference>
<dbReference type="SUPFAM" id="SSF57783">
    <property type="entry name" value="Zinc beta-ribbon"/>
    <property type="match status" value="1"/>
</dbReference>
<dbReference type="Gene3D" id="3.90.580.10">
    <property type="entry name" value="Zinc finger, CHC2-type domain"/>
    <property type="match status" value="1"/>
</dbReference>
<evidence type="ECO:0000256" key="8">
    <source>
        <dbReference type="ARBA" id="ARBA00022833"/>
    </source>
</evidence>
<proteinExistence type="inferred from homology"/>
<dbReference type="SMART" id="SM00766">
    <property type="entry name" value="DnaG_DnaB_bind"/>
    <property type="match status" value="1"/>
</dbReference>
<comment type="catalytic activity">
    <reaction evidence="12">
        <text>ssDNA + n NTP = ssDNA/pppN(pN)n-1 hybrid + (n-1) diphosphate.</text>
        <dbReference type="EC" id="2.7.7.101"/>
    </reaction>
</comment>
<keyword evidence="10 12" id="KW-0238">DNA-binding</keyword>
<evidence type="ECO:0000256" key="15">
    <source>
        <dbReference type="SAM" id="MobiDB-lite"/>
    </source>
</evidence>
<evidence type="ECO:0000256" key="5">
    <source>
        <dbReference type="ARBA" id="ARBA00022705"/>
    </source>
</evidence>
<dbReference type="AlphaFoldDB" id="A0A1B4XCH7"/>
<dbReference type="PANTHER" id="PTHR30313:SF2">
    <property type="entry name" value="DNA PRIMASE"/>
    <property type="match status" value="1"/>
</dbReference>
<dbReference type="Gene3D" id="1.20.50.20">
    <property type="entry name" value="DnaG, RNA polymerase domain, helical bundle"/>
    <property type="match status" value="1"/>
</dbReference>
<dbReference type="EC" id="2.7.7.101" evidence="12"/>
<dbReference type="InterPro" id="IPR013264">
    <property type="entry name" value="DNAG_N"/>
</dbReference>
<dbReference type="Proteomes" id="UP000243180">
    <property type="component" value="Chromosome"/>
</dbReference>
<dbReference type="Gene3D" id="3.90.980.10">
    <property type="entry name" value="DNA primase, catalytic core, N-terminal domain"/>
    <property type="match status" value="1"/>
</dbReference>
<feature type="region of interest" description="Disordered" evidence="15">
    <location>
        <begin position="426"/>
        <end position="450"/>
    </location>
</feature>
<dbReference type="Gene3D" id="1.10.860.10">
    <property type="entry name" value="DNAb Helicase, Chain A"/>
    <property type="match status" value="1"/>
</dbReference>
<dbReference type="EMBL" id="AP014879">
    <property type="protein sequence ID" value="BAV32501.1"/>
    <property type="molecule type" value="Genomic_DNA"/>
</dbReference>
<dbReference type="SMART" id="SM00493">
    <property type="entry name" value="TOPRIM"/>
    <property type="match status" value="1"/>
</dbReference>
<comment type="function">
    <text evidence="12 13">RNA polymerase that catalyzes the synthesis of short RNA molecules used as primers for DNA polymerase during DNA replication.</text>
</comment>
<name>A0A1B4XCH7_9GAMM</name>
<dbReference type="InterPro" id="IPR006171">
    <property type="entry name" value="TOPRIM_dom"/>
</dbReference>
<dbReference type="InterPro" id="IPR002694">
    <property type="entry name" value="Znf_CHC2"/>
</dbReference>
<dbReference type="Pfam" id="PF08278">
    <property type="entry name" value="DnaG_DnaB_bind"/>
    <property type="match status" value="1"/>
</dbReference>
<dbReference type="Pfam" id="PF01807">
    <property type="entry name" value="Zn_ribbon_DnaG"/>
    <property type="match status" value="1"/>
</dbReference>
<keyword evidence="3 12" id="KW-0808">Transferase</keyword>
<keyword evidence="4 12" id="KW-0548">Nucleotidyltransferase</keyword>
<evidence type="ECO:0000256" key="13">
    <source>
        <dbReference type="PIRNR" id="PIRNR002811"/>
    </source>
</evidence>
<dbReference type="InterPro" id="IPR006295">
    <property type="entry name" value="DNA_primase_DnaG"/>
</dbReference>
<dbReference type="PROSITE" id="PS50880">
    <property type="entry name" value="TOPRIM"/>
    <property type="match status" value="1"/>
</dbReference>
<evidence type="ECO:0000256" key="2">
    <source>
        <dbReference type="ARBA" id="ARBA00022515"/>
    </source>
</evidence>
<dbReference type="InParanoid" id="A0A1B4XCH7"/>
<dbReference type="GO" id="GO:0000428">
    <property type="term" value="C:DNA-directed RNA polymerase complex"/>
    <property type="evidence" value="ECO:0007669"/>
    <property type="project" value="UniProtKB-KW"/>
</dbReference>
<comment type="domain">
    <text evidence="12">Contains an N-terminal zinc-binding domain, a central core domain that contains the primase activity, and a C-terminal DnaB-binding domain.</text>
</comment>
<accession>A0A1B4XCH7</accession>
<dbReference type="SUPFAM" id="SSF56731">
    <property type="entry name" value="DNA primase core"/>
    <property type="match status" value="1"/>
</dbReference>
<sequence length="594" mass="66518">MAGRIPKQFIDELLTRSDIIDVIDARVPLRKAGKDYKACCPFHEEKTPSFTVSADKQFYHCFGCGAHGSAIGFLMDYEHMSFVEAVEELAARAGLTVPKEAGTAFEKEKDTGADLIELMREAARFYRQQLREHPQAGRPVDYLKGRGITGEIARDFDLGFAPDGWDNLLRALGKDDASREALARAGLVVKKDGGGYYDRFRDRVMFPIEDHRGRIVAFGGRVIDKGEPKYLNSPETPLFHKGRELYGLFHARDAIKRENRVMVVEGYMDVVALAQFGIDFAVATLGTATTRDHLERLFRHAPEVVFCFDGDRAGREAAWRALDNALPVLREGRQISFLFLPEGEDPDTLVRKEGRETFLARLKKALPLPDYLFDSLSRQVDLGRLDGRARLVELARPLLSKMPVGVLRQMMLDRLAELSLMDPDKLPVSAANPEQPASQRGFRPSGSGPREPASVVRLAIAMLLQRPELARNVHNADALADLDMPGIPLLLELLRVVKGTSGLNTASIIENFSDSEYKQNLAKLAFWQHPALEQDLETEFSGVMNRLEEASTRQKTEQLLQKKQAGGLNQMEKDELARLLSLKRDNSRVSPSRH</sequence>
<keyword evidence="2 12" id="KW-0639">Primosome</keyword>
<reference evidence="17 18" key="1">
    <citation type="submission" date="2015-05" db="EMBL/GenBank/DDBJ databases">
        <title>Complete genome sequence of a sulfur-oxidizing gammaproteobacterium strain HA5.</title>
        <authorList>
            <person name="Miura A."/>
            <person name="Kojima H."/>
            <person name="Fukui M."/>
        </authorList>
    </citation>
    <scope>NUCLEOTIDE SEQUENCE [LARGE SCALE GENOMIC DNA]</scope>
    <source>
        <strain evidence="17 18">HA5</strain>
    </source>
</reference>
<keyword evidence="8 12" id="KW-0862">Zinc</keyword>
<keyword evidence="6 12" id="KW-0479">Metal-binding</keyword>
<evidence type="ECO:0000256" key="10">
    <source>
        <dbReference type="ARBA" id="ARBA00023125"/>
    </source>
</evidence>
<protein>
    <recommendedName>
        <fullName evidence="12 13">DNA primase</fullName>
        <ecNumber evidence="12">2.7.7.101</ecNumber>
    </recommendedName>
</protein>
<keyword evidence="18" id="KW-1185">Reference proteome</keyword>
<dbReference type="GO" id="GO:0003899">
    <property type="term" value="F:DNA-directed RNA polymerase activity"/>
    <property type="evidence" value="ECO:0007669"/>
    <property type="project" value="UniProtKB-UniRule"/>
</dbReference>
<dbReference type="OrthoDB" id="9803773at2"/>
<evidence type="ECO:0000256" key="7">
    <source>
        <dbReference type="ARBA" id="ARBA00022771"/>
    </source>
</evidence>
<dbReference type="GO" id="GO:0003677">
    <property type="term" value="F:DNA binding"/>
    <property type="evidence" value="ECO:0007669"/>
    <property type="project" value="UniProtKB-KW"/>
</dbReference>
<dbReference type="InterPro" id="IPR030846">
    <property type="entry name" value="DnaG_bac"/>
</dbReference>
<feature type="domain" description="Toprim" evidence="16">
    <location>
        <begin position="259"/>
        <end position="341"/>
    </location>
</feature>
<dbReference type="PANTHER" id="PTHR30313">
    <property type="entry name" value="DNA PRIMASE"/>
    <property type="match status" value="1"/>
</dbReference>
<dbReference type="CDD" id="cd03364">
    <property type="entry name" value="TOPRIM_DnaG_primases"/>
    <property type="match status" value="1"/>
</dbReference>
<feature type="zinc finger region" description="CHC2-type" evidence="12 14">
    <location>
        <begin position="40"/>
        <end position="64"/>
    </location>
</feature>
<dbReference type="Pfam" id="PF13662">
    <property type="entry name" value="Toprim_4"/>
    <property type="match status" value="1"/>
</dbReference>
<dbReference type="InterPro" id="IPR019475">
    <property type="entry name" value="DNA_primase_DnaB-bd"/>
</dbReference>
<gene>
    <name evidence="12" type="primary">dnaG</name>
    <name evidence="17" type="ORF">SCL_0177</name>
</gene>
<dbReference type="Gene3D" id="3.40.1360.10">
    <property type="match status" value="1"/>
</dbReference>
<keyword evidence="5 12" id="KW-0235">DNA replication</keyword>
<dbReference type="GO" id="GO:0006269">
    <property type="term" value="P:DNA replication, synthesis of primer"/>
    <property type="evidence" value="ECO:0007669"/>
    <property type="project" value="UniProtKB-UniRule"/>
</dbReference>
<keyword evidence="7 12" id="KW-0863">Zinc-finger</keyword>
<dbReference type="InterPro" id="IPR036977">
    <property type="entry name" value="DNA_primase_Znf_CHC2"/>
</dbReference>
<evidence type="ECO:0000259" key="16">
    <source>
        <dbReference type="PROSITE" id="PS50880"/>
    </source>
</evidence>
<dbReference type="GO" id="GO:0008270">
    <property type="term" value="F:zinc ion binding"/>
    <property type="evidence" value="ECO:0007669"/>
    <property type="project" value="UniProtKB-UniRule"/>
</dbReference>
<dbReference type="HAMAP" id="MF_00974">
    <property type="entry name" value="DNA_primase_DnaG"/>
    <property type="match status" value="1"/>
</dbReference>
<dbReference type="SMART" id="SM00400">
    <property type="entry name" value="ZnF_CHCC"/>
    <property type="match status" value="1"/>
</dbReference>
<dbReference type="Pfam" id="PF08275">
    <property type="entry name" value="DNAG_N"/>
    <property type="match status" value="1"/>
</dbReference>
<keyword evidence="11 12" id="KW-0804">Transcription</keyword>
<dbReference type="InterPro" id="IPR037068">
    <property type="entry name" value="DNA_primase_core_N_sf"/>
</dbReference>
<evidence type="ECO:0000313" key="18">
    <source>
        <dbReference type="Proteomes" id="UP000243180"/>
    </source>
</evidence>
<dbReference type="SUPFAM" id="SSF117023">
    <property type="entry name" value="DNA primase DnaG, C-terminal domain"/>
    <property type="match status" value="1"/>
</dbReference>
<evidence type="ECO:0000256" key="12">
    <source>
        <dbReference type="HAMAP-Rule" id="MF_00974"/>
    </source>
</evidence>
<keyword evidence="1 12" id="KW-0240">DNA-directed RNA polymerase</keyword>
<evidence type="ECO:0000313" key="17">
    <source>
        <dbReference type="EMBL" id="BAV32501.1"/>
    </source>
</evidence>
<comment type="similarity">
    <text evidence="12 13">Belongs to the DnaG primase family.</text>
</comment>
<evidence type="ECO:0000256" key="9">
    <source>
        <dbReference type="ARBA" id="ARBA00022842"/>
    </source>
</evidence>
<dbReference type="GO" id="GO:1990077">
    <property type="term" value="C:primosome complex"/>
    <property type="evidence" value="ECO:0007669"/>
    <property type="project" value="UniProtKB-KW"/>
</dbReference>
<evidence type="ECO:0000256" key="14">
    <source>
        <dbReference type="PIRSR" id="PIRSR002811-1"/>
    </source>
</evidence>
<dbReference type="FunFam" id="3.90.580.10:FF:000001">
    <property type="entry name" value="DNA primase"/>
    <property type="match status" value="1"/>
</dbReference>
<evidence type="ECO:0000256" key="3">
    <source>
        <dbReference type="ARBA" id="ARBA00022679"/>
    </source>
</evidence>
<organism evidence="17 18">
    <name type="scientific">Sulfuricaulis limicola</name>
    <dbReference type="NCBI Taxonomy" id="1620215"/>
    <lineage>
        <taxon>Bacteria</taxon>
        <taxon>Pseudomonadati</taxon>
        <taxon>Pseudomonadota</taxon>
        <taxon>Gammaproteobacteria</taxon>
        <taxon>Acidiferrobacterales</taxon>
        <taxon>Acidiferrobacteraceae</taxon>
        <taxon>Sulfuricaulis</taxon>
    </lineage>
</organism>
<dbReference type="RefSeq" id="WP_096359177.1">
    <property type="nucleotide sequence ID" value="NZ_AP014879.1"/>
</dbReference>
<comment type="subunit">
    <text evidence="12">Monomer. Interacts with DnaB.</text>
</comment>
<dbReference type="NCBIfam" id="TIGR01391">
    <property type="entry name" value="dnaG"/>
    <property type="match status" value="1"/>
</dbReference>
<dbReference type="FunCoup" id="A0A1B4XCH7">
    <property type="interactions" value="286"/>
</dbReference>
<dbReference type="GO" id="GO:0005737">
    <property type="term" value="C:cytoplasm"/>
    <property type="evidence" value="ECO:0007669"/>
    <property type="project" value="TreeGrafter"/>
</dbReference>
<dbReference type="InterPro" id="IPR016136">
    <property type="entry name" value="DNA_helicase_N/primase_C"/>
</dbReference>
<comment type="cofactor">
    <cofactor evidence="12 13 14">
        <name>Zn(2+)</name>
        <dbReference type="ChEBI" id="CHEBI:29105"/>
    </cofactor>
    <text evidence="12 13 14">Binds 1 zinc ion per monomer.</text>
</comment>
<dbReference type="FunFam" id="3.90.980.10:FF:000001">
    <property type="entry name" value="DNA primase"/>
    <property type="match status" value="1"/>
</dbReference>
<keyword evidence="9" id="KW-0460">Magnesium</keyword>
<dbReference type="FunFam" id="3.40.1360.10:FF:000002">
    <property type="entry name" value="DNA primase"/>
    <property type="match status" value="1"/>
</dbReference>
<evidence type="ECO:0000256" key="6">
    <source>
        <dbReference type="ARBA" id="ARBA00022723"/>
    </source>
</evidence>
<dbReference type="InterPro" id="IPR013173">
    <property type="entry name" value="DNA_primase_DnaG_DnaB-bd_dom"/>
</dbReference>
<dbReference type="PIRSF" id="PIRSF002811">
    <property type="entry name" value="DnaG"/>
    <property type="match status" value="1"/>
</dbReference>
<dbReference type="InterPro" id="IPR034151">
    <property type="entry name" value="TOPRIM_DnaG_bac"/>
</dbReference>
<dbReference type="Pfam" id="PF10410">
    <property type="entry name" value="DnaB_bind"/>
    <property type="match status" value="1"/>
</dbReference>
<evidence type="ECO:0000256" key="11">
    <source>
        <dbReference type="ARBA" id="ARBA00023163"/>
    </source>
</evidence>
<evidence type="ECO:0000256" key="1">
    <source>
        <dbReference type="ARBA" id="ARBA00022478"/>
    </source>
</evidence>